<reference evidence="1 2" key="1">
    <citation type="submission" date="2020-07" db="EMBL/GenBank/DDBJ databases">
        <title>Streptomyces isolated from Indian soil.</title>
        <authorList>
            <person name="Mandal S."/>
            <person name="Maiti P.K."/>
        </authorList>
    </citation>
    <scope>NUCLEOTIDE SEQUENCE [LARGE SCALE GENOMIC DNA]</scope>
    <source>
        <strain evidence="1 2">PSKA28</strain>
    </source>
</reference>
<dbReference type="Proteomes" id="UP000545761">
    <property type="component" value="Unassembled WGS sequence"/>
</dbReference>
<evidence type="ECO:0000313" key="1">
    <source>
        <dbReference type="EMBL" id="MBA2951592.1"/>
    </source>
</evidence>
<comment type="caution">
    <text evidence="1">The sequence shown here is derived from an EMBL/GenBank/DDBJ whole genome shotgun (WGS) entry which is preliminary data.</text>
</comment>
<dbReference type="AlphaFoldDB" id="A0A7W0DUN5"/>
<sequence>MRLSLYNNARAKATLTIALRTNGTINGTSVDLNENKDASRSAMLIVHSGTITDGSHAVILQESDDNSAWATVAAADLQGSAPTITSTDDDKIYELGYQGSKRYLRASVTTSGATTGGTFGAAIVRGVVRRPPISRS</sequence>
<dbReference type="RefSeq" id="WP_181662507.1">
    <property type="nucleotide sequence ID" value="NZ_JACEHE010000050.1"/>
</dbReference>
<accession>A0A7W0DUN5</accession>
<evidence type="ECO:0000313" key="2">
    <source>
        <dbReference type="Proteomes" id="UP000545761"/>
    </source>
</evidence>
<gene>
    <name evidence="1" type="ORF">H1D24_39035</name>
</gene>
<proteinExistence type="predicted"/>
<organism evidence="1 2">
    <name type="scientific">Streptomyces himalayensis subsp. himalayensis</name>
    <dbReference type="NCBI Taxonomy" id="2756131"/>
    <lineage>
        <taxon>Bacteria</taxon>
        <taxon>Bacillati</taxon>
        <taxon>Actinomycetota</taxon>
        <taxon>Actinomycetes</taxon>
        <taxon>Kitasatosporales</taxon>
        <taxon>Streptomycetaceae</taxon>
        <taxon>Streptomyces</taxon>
        <taxon>Streptomyces himalayensis</taxon>
    </lineage>
</organism>
<name>A0A7W0DUN5_9ACTN</name>
<dbReference type="Gene3D" id="2.60.120.1110">
    <property type="match status" value="1"/>
</dbReference>
<dbReference type="EMBL" id="JACEHE010000050">
    <property type="protein sequence ID" value="MBA2951592.1"/>
    <property type="molecule type" value="Genomic_DNA"/>
</dbReference>
<protein>
    <submittedName>
        <fullName evidence="1">Uncharacterized protein</fullName>
    </submittedName>
</protein>